<proteinExistence type="predicted"/>
<protein>
    <recommendedName>
        <fullName evidence="3">DUF6535 domain-containing protein</fullName>
    </recommendedName>
</protein>
<accession>A0AAD5V1X7</accession>
<dbReference type="EMBL" id="JANAWD010000411">
    <property type="protein sequence ID" value="KAJ3479856.1"/>
    <property type="molecule type" value="Genomic_DNA"/>
</dbReference>
<keyword evidence="2" id="KW-0472">Membrane</keyword>
<gene>
    <name evidence="4" type="ORF">NLI96_g8765</name>
</gene>
<feature type="transmembrane region" description="Helical" evidence="2">
    <location>
        <begin position="297"/>
        <end position="322"/>
    </location>
</feature>
<organism evidence="4 5">
    <name type="scientific">Meripilus lineatus</name>
    <dbReference type="NCBI Taxonomy" id="2056292"/>
    <lineage>
        <taxon>Eukaryota</taxon>
        <taxon>Fungi</taxon>
        <taxon>Dikarya</taxon>
        <taxon>Basidiomycota</taxon>
        <taxon>Agaricomycotina</taxon>
        <taxon>Agaricomycetes</taxon>
        <taxon>Polyporales</taxon>
        <taxon>Meripilaceae</taxon>
        <taxon>Meripilus</taxon>
    </lineage>
</organism>
<keyword evidence="5" id="KW-1185">Reference proteome</keyword>
<evidence type="ECO:0000256" key="2">
    <source>
        <dbReference type="SAM" id="Phobius"/>
    </source>
</evidence>
<keyword evidence="2" id="KW-0812">Transmembrane</keyword>
<keyword evidence="2" id="KW-1133">Transmembrane helix</keyword>
<dbReference type="Pfam" id="PF20153">
    <property type="entry name" value="DUF6535"/>
    <property type="match status" value="1"/>
</dbReference>
<evidence type="ECO:0000313" key="4">
    <source>
        <dbReference type="EMBL" id="KAJ3479856.1"/>
    </source>
</evidence>
<feature type="compositionally biased region" description="Polar residues" evidence="1">
    <location>
        <begin position="14"/>
        <end position="26"/>
    </location>
</feature>
<comment type="caution">
    <text evidence="4">The sequence shown here is derived from an EMBL/GenBank/DDBJ whole genome shotgun (WGS) entry which is preliminary data.</text>
</comment>
<dbReference type="AlphaFoldDB" id="A0AAD5V1X7"/>
<evidence type="ECO:0000259" key="3">
    <source>
        <dbReference type="Pfam" id="PF20153"/>
    </source>
</evidence>
<evidence type="ECO:0000313" key="5">
    <source>
        <dbReference type="Proteomes" id="UP001212997"/>
    </source>
</evidence>
<name>A0AAD5V1X7_9APHY</name>
<dbReference type="InterPro" id="IPR045338">
    <property type="entry name" value="DUF6535"/>
</dbReference>
<sequence length="761" mass="84853">MSSDVEMAGIELTARQSPSPSESPTQGKRKCSQPLEDAIGEDSQGTKENQAHDENNDSVDPANESSPSLNVPGGASPIHNANPSSKVQTSILNAGCAAHGKAGEEDEITETERYCRKKEKEYPDIALKAEDCNAWQELSDTLTKHDGDQLDAHHQSIDVLLILDPADTTAQLLLQISMQLRSLSVNPGFINSTYIPAPLSFSPQPSAVAISILWSMSLVLSLVTASLGMLVKQWLREYSLKSNVSPELCCQVRMFRVRGLRKFRVAEIASFLPILLQIALVLLFIGLMLFARSTHGSIATVISIFVAIWLFFLVTTTFLPIISPSCPYKTPLLKAISLRFRHFLARRWDWALGSYPCSASLDPLFVEESTSQMDTEMKTNVLMDAYETFQDIKSWDIIMRCVDLNSPLESLRMLTTLVTQKYGSEITSNSDLRGLFDHAQLRLLLRSMVGCLRRASFDALKGGESAWFTSTEVVPFVILRGLYYAFQSSSGSDAALDSVVRCWTRHEHVFSVPHHPGFIAPYILSQVGLSQRDLPEEINNDDMGIIIRCATKALDSGSGTHAGFKCTSSLSHLLEMCRISFLCAGNATGDTLNSWKNDFVQVTVRLAGSLKAMSYPEENVSTKDVFQAQFTLDMAMRLHMKVPGIIDKSLFQALHVCSVKMFNLEVKDRPSEMGSHIRTRNNALSDDDAPGNVLEADWEQVLRERKYVGVRIPDDGMNRNEWYYEDLQASCKQRIGFMWSRLHLPTTFRVVLEEFEVESSI</sequence>
<dbReference type="Proteomes" id="UP001212997">
    <property type="component" value="Unassembled WGS sequence"/>
</dbReference>
<reference evidence="4" key="1">
    <citation type="submission" date="2022-07" db="EMBL/GenBank/DDBJ databases">
        <title>Genome Sequence of Physisporinus lineatus.</title>
        <authorList>
            <person name="Buettner E."/>
        </authorList>
    </citation>
    <scope>NUCLEOTIDE SEQUENCE</scope>
    <source>
        <strain evidence="4">VT162</strain>
    </source>
</reference>
<evidence type="ECO:0000256" key="1">
    <source>
        <dbReference type="SAM" id="MobiDB-lite"/>
    </source>
</evidence>
<feature type="region of interest" description="Disordered" evidence="1">
    <location>
        <begin position="1"/>
        <end position="85"/>
    </location>
</feature>
<feature type="transmembrane region" description="Helical" evidence="2">
    <location>
        <begin position="268"/>
        <end position="291"/>
    </location>
</feature>
<feature type="domain" description="DUF6535" evidence="3">
    <location>
        <begin position="164"/>
        <end position="291"/>
    </location>
</feature>